<dbReference type="RefSeq" id="XP_064657913.1">
    <property type="nucleotide sequence ID" value="XM_064804112.1"/>
</dbReference>
<dbReference type="InterPro" id="IPR056009">
    <property type="entry name" value="DUF7587"/>
</dbReference>
<keyword evidence="4" id="KW-1185">Reference proteome</keyword>
<dbReference type="Pfam" id="PF24494">
    <property type="entry name" value="DUF7587"/>
    <property type="match status" value="1"/>
</dbReference>
<feature type="domain" description="DUF7587" evidence="2">
    <location>
        <begin position="119"/>
        <end position="184"/>
    </location>
</feature>
<evidence type="ECO:0000256" key="1">
    <source>
        <dbReference type="SAM" id="MobiDB-lite"/>
    </source>
</evidence>
<name>A0AAV9P6J0_9PEZI</name>
<comment type="caution">
    <text evidence="3">The sequence shown here is derived from an EMBL/GenBank/DDBJ whole genome shotgun (WGS) entry which is preliminary data.</text>
</comment>
<accession>A0AAV9P6J0</accession>
<feature type="region of interest" description="Disordered" evidence="1">
    <location>
        <begin position="8"/>
        <end position="29"/>
    </location>
</feature>
<evidence type="ECO:0000259" key="2">
    <source>
        <dbReference type="Pfam" id="PF24494"/>
    </source>
</evidence>
<protein>
    <recommendedName>
        <fullName evidence="2">DUF7587 domain-containing protein</fullName>
    </recommendedName>
</protein>
<dbReference type="Proteomes" id="UP001337655">
    <property type="component" value="Unassembled WGS sequence"/>
</dbReference>
<sequence>MDCPCALVTPEKHGKRALTPESDTAEGDEIIVSTPQKRRREVLVRELQEVSVLRVGPPRATRNAPNTAAPRTPLSKSAASRRSLKTSCSDFLADSPRDRAQEPYVAPPDSVVHLPLGDGLFFRFWSEYSHGYNSPTGFVAGKYTVCNITWAEPPSVASIDPAEFWNHINPAEDRTVWPSPFISVPAKAILHTFKLSDMATFVSNTPGMAEALRLNDLMMRGNFRSTVREVLGSARIQLDARLAAGLAKLCMFVGLSTKSSIGNLSNMVCDFVKGWNFVLENKDSDLWQEVADAFVHVFVVASERPVSFSDQLKVQHGFLDGVRWASGDFNAWYKPCLAIKMQGKATKIGLDDPAALVLANVEQEIRSTRSQTRAHRRAHDRILRGEPTRALEVEEVDPERVLLESGGDSDDDGSVYEL</sequence>
<evidence type="ECO:0000313" key="4">
    <source>
        <dbReference type="Proteomes" id="UP001337655"/>
    </source>
</evidence>
<gene>
    <name evidence="3" type="ORF">LTR77_006872</name>
</gene>
<dbReference type="EMBL" id="JAVRRT010000010">
    <property type="protein sequence ID" value="KAK5168303.1"/>
    <property type="molecule type" value="Genomic_DNA"/>
</dbReference>
<evidence type="ECO:0000313" key="3">
    <source>
        <dbReference type="EMBL" id="KAK5168303.1"/>
    </source>
</evidence>
<dbReference type="AlphaFoldDB" id="A0AAV9P6J0"/>
<feature type="region of interest" description="Disordered" evidence="1">
    <location>
        <begin position="394"/>
        <end position="418"/>
    </location>
</feature>
<reference evidence="3 4" key="1">
    <citation type="submission" date="2023-08" db="EMBL/GenBank/DDBJ databases">
        <title>Black Yeasts Isolated from many extreme environments.</title>
        <authorList>
            <person name="Coleine C."/>
            <person name="Stajich J.E."/>
            <person name="Selbmann L."/>
        </authorList>
    </citation>
    <scope>NUCLEOTIDE SEQUENCE [LARGE SCALE GENOMIC DNA]</scope>
    <source>
        <strain evidence="3 4">CCFEE 5935</strain>
    </source>
</reference>
<organism evidence="3 4">
    <name type="scientific">Saxophila tyrrhenica</name>
    <dbReference type="NCBI Taxonomy" id="1690608"/>
    <lineage>
        <taxon>Eukaryota</taxon>
        <taxon>Fungi</taxon>
        <taxon>Dikarya</taxon>
        <taxon>Ascomycota</taxon>
        <taxon>Pezizomycotina</taxon>
        <taxon>Dothideomycetes</taxon>
        <taxon>Dothideomycetidae</taxon>
        <taxon>Mycosphaerellales</taxon>
        <taxon>Extremaceae</taxon>
        <taxon>Saxophila</taxon>
    </lineage>
</organism>
<feature type="region of interest" description="Disordered" evidence="1">
    <location>
        <begin position="56"/>
        <end position="82"/>
    </location>
</feature>
<proteinExistence type="predicted"/>
<feature type="compositionally biased region" description="Acidic residues" evidence="1">
    <location>
        <begin position="407"/>
        <end position="418"/>
    </location>
</feature>
<dbReference type="GeneID" id="89928211"/>